<dbReference type="OrthoDB" id="708105at2"/>
<gene>
    <name evidence="1" type="ordered locus">ZPR_2133</name>
</gene>
<dbReference type="eggNOG" id="COG5403">
    <property type="taxonomic scope" value="Bacteria"/>
</dbReference>
<dbReference type="STRING" id="655815.ZPR_2133"/>
<evidence type="ECO:0000313" key="1">
    <source>
        <dbReference type="EMBL" id="ADF52458.1"/>
    </source>
</evidence>
<protein>
    <submittedName>
        <fullName evidence="1">Uncharacterized conserved protein</fullName>
    </submittedName>
</protein>
<dbReference type="AlphaFoldDB" id="D5BAU5"/>
<dbReference type="InterPro" id="IPR009282">
    <property type="entry name" value="DUF937"/>
</dbReference>
<proteinExistence type="predicted"/>
<dbReference type="KEGG" id="zpr:ZPR_2133"/>
<reference evidence="1 2" key="1">
    <citation type="journal article" date="2010" name="BMC Genomics">
        <title>The complete genome of Zunongwangia profunda SM-A87 reveals its adaptation to the deep-sea environment and ecological role in sedimentary organic nitrogen degradation.</title>
        <authorList>
            <person name="Qin Q.L."/>
            <person name="Zhang X.Y."/>
            <person name="Wang X.M."/>
            <person name="Liu G.M."/>
            <person name="Chen X.L."/>
            <person name="Xie B.B."/>
            <person name="Dang H.Y."/>
            <person name="Zhou B.C."/>
            <person name="Yu J."/>
            <person name="Zhang Y.Z."/>
        </authorList>
    </citation>
    <scope>NUCLEOTIDE SEQUENCE [LARGE SCALE GENOMIC DNA]</scope>
    <source>
        <strain evidence="2">DSM 18752 / CCTCC AB 206139 / SM-A87</strain>
    </source>
</reference>
<dbReference type="RefSeq" id="WP_013071561.1">
    <property type="nucleotide sequence ID" value="NC_014041.1"/>
</dbReference>
<dbReference type="EMBL" id="CP001650">
    <property type="protein sequence ID" value="ADF52458.1"/>
    <property type="molecule type" value="Genomic_DNA"/>
</dbReference>
<evidence type="ECO:0000313" key="2">
    <source>
        <dbReference type="Proteomes" id="UP000001654"/>
    </source>
</evidence>
<dbReference type="Pfam" id="PF06078">
    <property type="entry name" value="DUF937"/>
    <property type="match status" value="1"/>
</dbReference>
<keyword evidence="2" id="KW-1185">Reference proteome</keyword>
<dbReference type="HOGENOM" id="CLU_1342825_0_0_10"/>
<name>D5BAU5_ZUNPS</name>
<sequence length="204" mass="22504">MASILDILNTNLGKELINKASNKTGVSSNNVSSVLGMVLPLILGNFKNKIQEGYSEALNEMLEEAPNPFKFMTVFSQKETKELIQCGHDYSEMILGENFSSVINTISDSLNVDKEAVQEITTISIPLVIAILSIQKKKENINKDKDIEDLIDSALGSSSKYNNSFFDTIFNIKNDPNFIPEASEMVIGKKNKKDSILKGYTGGK</sequence>
<accession>D5BAU5</accession>
<dbReference type="Proteomes" id="UP000001654">
    <property type="component" value="Chromosome"/>
</dbReference>
<organism evidence="1 2">
    <name type="scientific">Zunongwangia profunda (strain DSM 18752 / CCTCC AB 206139 / SM-A87)</name>
    <name type="common">Wangia profunda</name>
    <dbReference type="NCBI Taxonomy" id="655815"/>
    <lineage>
        <taxon>Bacteria</taxon>
        <taxon>Pseudomonadati</taxon>
        <taxon>Bacteroidota</taxon>
        <taxon>Flavobacteriia</taxon>
        <taxon>Flavobacteriales</taxon>
        <taxon>Flavobacteriaceae</taxon>
        <taxon>Zunongwangia</taxon>
    </lineage>
</organism>